<evidence type="ECO:0000256" key="4">
    <source>
        <dbReference type="ARBA" id="ARBA00022692"/>
    </source>
</evidence>
<keyword evidence="3" id="KW-1003">Cell membrane</keyword>
<dbReference type="Proteomes" id="UP000076405">
    <property type="component" value="Chromosome"/>
</dbReference>
<evidence type="ECO:0000256" key="1">
    <source>
        <dbReference type="ARBA" id="ARBA00004651"/>
    </source>
</evidence>
<feature type="transmembrane region" description="Helical" evidence="7">
    <location>
        <begin position="138"/>
        <end position="156"/>
    </location>
</feature>
<dbReference type="InterPro" id="IPR000620">
    <property type="entry name" value="EamA_dom"/>
</dbReference>
<evidence type="ECO:0000313" key="12">
    <source>
        <dbReference type="Proteomes" id="UP000076405"/>
    </source>
</evidence>
<dbReference type="InterPro" id="IPR037185">
    <property type="entry name" value="EmrE-like"/>
</dbReference>
<gene>
    <name evidence="9" type="ORF">ADU70_1452</name>
    <name evidence="10" type="ORF">ADU72_1244</name>
</gene>
<feature type="domain" description="EamA" evidence="8">
    <location>
        <begin position="11"/>
        <end position="152"/>
    </location>
</feature>
<dbReference type="Proteomes" id="UP000076244">
    <property type="component" value="Chromosome"/>
</dbReference>
<evidence type="ECO:0000259" key="8">
    <source>
        <dbReference type="Pfam" id="PF00892"/>
    </source>
</evidence>
<dbReference type="InterPro" id="IPR050638">
    <property type="entry name" value="AA-Vitamin_Transporters"/>
</dbReference>
<evidence type="ECO:0000313" key="10">
    <source>
        <dbReference type="EMBL" id="AMV67177.1"/>
    </source>
</evidence>
<dbReference type="AlphaFoldDB" id="A0AAC9B256"/>
<proteinExistence type="inferred from homology"/>
<feature type="transmembrane region" description="Helical" evidence="7">
    <location>
        <begin position="162"/>
        <end position="182"/>
    </location>
</feature>
<dbReference type="SUPFAM" id="SSF103481">
    <property type="entry name" value="Multidrug resistance efflux transporter EmrE"/>
    <property type="match status" value="2"/>
</dbReference>
<dbReference type="EMBL" id="CP012288">
    <property type="protein sequence ID" value="AMV67177.1"/>
    <property type="molecule type" value="Genomic_DNA"/>
</dbReference>
<evidence type="ECO:0000256" key="7">
    <source>
        <dbReference type="SAM" id="Phobius"/>
    </source>
</evidence>
<dbReference type="PANTHER" id="PTHR32322">
    <property type="entry name" value="INNER MEMBRANE TRANSPORTER"/>
    <property type="match status" value="1"/>
</dbReference>
<evidence type="ECO:0000256" key="2">
    <source>
        <dbReference type="ARBA" id="ARBA00007362"/>
    </source>
</evidence>
<feature type="transmembrane region" description="Helical" evidence="7">
    <location>
        <begin position="107"/>
        <end position="126"/>
    </location>
</feature>
<feature type="transmembrane region" description="Helical" evidence="7">
    <location>
        <begin position="258"/>
        <end position="275"/>
    </location>
</feature>
<keyword evidence="5 7" id="KW-1133">Transmembrane helix</keyword>
<feature type="transmembrane region" description="Helical" evidence="7">
    <location>
        <begin position="194"/>
        <end position="215"/>
    </location>
</feature>
<name>A0AAC9B256_9LACO</name>
<sequence>MGMQIMSKSTRGILYASIGAICWGISGPIAQILFANYHMKLTWLIGSKMLFGGILLLVFGMLQKKQRPKLFAIWHDKKAIIQLLIFTIFGMTAMQAVYYKAVAVGNAATATILQFLSPVFIVVFTIIRYKRVPRRGDVWAIVAALVGTYLLITGGNPTSLTISPAALFWGVVTGVAAAAYVLLPEKILNQYGSLTVSSWSMLVGGVLFMFIQPAWRDVPHFDAKGWAGYLFIVIFGSVIAYFIYLASLAYISATATGLLDAFEPLSATIVSVVFLNLKFGVMETIGTILILSTVFILAIANRHSS</sequence>
<feature type="transmembrane region" description="Helical" evidence="7">
    <location>
        <begin position="83"/>
        <end position="101"/>
    </location>
</feature>
<evidence type="ECO:0000256" key="3">
    <source>
        <dbReference type="ARBA" id="ARBA00022475"/>
    </source>
</evidence>
<organism evidence="9 12">
    <name type="scientific">Pediococcus damnosus</name>
    <dbReference type="NCBI Taxonomy" id="51663"/>
    <lineage>
        <taxon>Bacteria</taxon>
        <taxon>Bacillati</taxon>
        <taxon>Bacillota</taxon>
        <taxon>Bacilli</taxon>
        <taxon>Lactobacillales</taxon>
        <taxon>Lactobacillaceae</taxon>
        <taxon>Pediococcus</taxon>
    </lineage>
</organism>
<dbReference type="EMBL" id="CP012275">
    <property type="protein sequence ID" value="AMV62936.1"/>
    <property type="molecule type" value="Genomic_DNA"/>
</dbReference>
<protein>
    <submittedName>
        <fullName evidence="9">Permease of the drug/metabolite transporter (DMT) superfamily</fullName>
    </submittedName>
</protein>
<feature type="transmembrane region" description="Helical" evidence="7">
    <location>
        <begin position="12"/>
        <end position="35"/>
    </location>
</feature>
<comment type="similarity">
    <text evidence="2">Belongs to the EamA transporter family.</text>
</comment>
<evidence type="ECO:0000313" key="11">
    <source>
        <dbReference type="Proteomes" id="UP000076244"/>
    </source>
</evidence>
<feature type="transmembrane region" description="Helical" evidence="7">
    <location>
        <begin position="41"/>
        <end position="62"/>
    </location>
</feature>
<evidence type="ECO:0000256" key="6">
    <source>
        <dbReference type="ARBA" id="ARBA00023136"/>
    </source>
</evidence>
<keyword evidence="4 7" id="KW-0812">Transmembrane</keyword>
<dbReference type="KEGG" id="pdm:ADU72_1244"/>
<evidence type="ECO:0000256" key="5">
    <source>
        <dbReference type="ARBA" id="ARBA00022989"/>
    </source>
</evidence>
<dbReference type="Pfam" id="PF00892">
    <property type="entry name" value="EamA"/>
    <property type="match status" value="2"/>
</dbReference>
<feature type="domain" description="EamA" evidence="8">
    <location>
        <begin position="166"/>
        <end position="297"/>
    </location>
</feature>
<feature type="transmembrane region" description="Helical" evidence="7">
    <location>
        <begin position="281"/>
        <end position="300"/>
    </location>
</feature>
<dbReference type="PANTHER" id="PTHR32322:SF18">
    <property type="entry name" value="S-ADENOSYLMETHIONINE_S-ADENOSYLHOMOCYSTEINE TRANSPORTER"/>
    <property type="match status" value="1"/>
</dbReference>
<keyword evidence="6 7" id="KW-0472">Membrane</keyword>
<evidence type="ECO:0000313" key="9">
    <source>
        <dbReference type="EMBL" id="AMV62936.1"/>
    </source>
</evidence>
<reference evidence="11 12" key="1">
    <citation type="journal article" date="2016" name="PLoS ONE">
        <title>The Identification of Novel Diagnostic Marker Genes for the Detection of Beer Spoiling Pediococcus damnosus Strains Using the BlAst Diagnostic Gene findEr.</title>
        <authorList>
            <person name="Behr J."/>
            <person name="Geissler A.J."/>
            <person name="Schmid J."/>
            <person name="Zehe A."/>
            <person name="Vogel R.F."/>
        </authorList>
    </citation>
    <scope>NUCLEOTIDE SEQUENCE [LARGE SCALE GENOMIC DNA]</scope>
    <source>
        <strain evidence="9 12">TMW 2.1533</strain>
        <strain evidence="10 11">TMW 2.1535</strain>
    </source>
</reference>
<comment type="subcellular location">
    <subcellularLocation>
        <location evidence="1">Cell membrane</location>
        <topology evidence="1">Multi-pass membrane protein</topology>
    </subcellularLocation>
</comment>
<keyword evidence="11" id="KW-1185">Reference proteome</keyword>
<dbReference type="GO" id="GO:0005886">
    <property type="term" value="C:plasma membrane"/>
    <property type="evidence" value="ECO:0007669"/>
    <property type="project" value="UniProtKB-SubCell"/>
</dbReference>
<feature type="transmembrane region" description="Helical" evidence="7">
    <location>
        <begin position="227"/>
        <end position="251"/>
    </location>
</feature>
<accession>A0AAC9B256</accession>